<evidence type="ECO:0000313" key="2">
    <source>
        <dbReference type="EMBL" id="ARW67221.1"/>
    </source>
</evidence>
<evidence type="ECO:0000256" key="1">
    <source>
        <dbReference type="SAM" id="Phobius"/>
    </source>
</evidence>
<keyword evidence="1" id="KW-0812">Transmembrane</keyword>
<name>A0A1Z1MN83_9FLOR</name>
<keyword evidence="1" id="KW-0472">Membrane</keyword>
<geneLocation type="chloroplast" evidence="2"/>
<organism evidence="2">
    <name type="scientific">Gredgaria maugeana</name>
    <dbReference type="NCBI Taxonomy" id="2007213"/>
    <lineage>
        <taxon>Eukaryota</taxon>
        <taxon>Rhodophyta</taxon>
        <taxon>Florideophyceae</taxon>
        <taxon>Rhodymeniophycidae</taxon>
        <taxon>Ceramiales</taxon>
        <taxon>Rhodomelaceae</taxon>
        <taxon>Herposiphonieae</taxon>
        <taxon>Gredgaria</taxon>
    </lineage>
</organism>
<dbReference type="EMBL" id="MF101446">
    <property type="protein sequence ID" value="ARW67221.1"/>
    <property type="molecule type" value="Genomic_DNA"/>
</dbReference>
<proteinExistence type="predicted"/>
<sequence length="265" mass="32175">MNFLHYISYISYINLGNKIFYKKYVYLIIKFTFALLIILPYMSINTLIILVLFITLIFIVLLKNLYINKFFIKLQEIFRIFLYTLFINHVINENNFNKLTISYISFTYYLRIISLIYNNKLIVQLYFYSISYKISNYLKKFFIINTTYILLFHSISIFIRNEVINKTLLQAYIEIHRLNLCLYNISILNIMINNQILERVIENMNNIHLGIKVKTNNILAKEFIQNINCYTKKFFNKLLRDENNINITLWIKFISNKFYKKIYID</sequence>
<keyword evidence="2" id="KW-0150">Chloroplast</keyword>
<protein>
    <submittedName>
        <fullName evidence="2">Uncharacterized protein</fullName>
    </submittedName>
</protein>
<reference evidence="2" key="1">
    <citation type="journal article" date="2017" name="J. Phycol.">
        <title>Analysis of chloroplast genomes and a supermatrix inform reclassification of the Rhodomelaceae (Rhodophyta).</title>
        <authorList>
            <person name="Diaz-Tapia P."/>
            <person name="Maggs C.A."/>
            <person name="West J.A."/>
            <person name="Verbruggen H."/>
        </authorList>
    </citation>
    <scope>NUCLEOTIDE SEQUENCE</scope>
    <source>
        <strain evidence="2">PD1230</strain>
    </source>
</reference>
<feature type="transmembrane region" description="Helical" evidence="1">
    <location>
        <begin position="24"/>
        <end position="41"/>
    </location>
</feature>
<feature type="transmembrane region" description="Helical" evidence="1">
    <location>
        <begin position="108"/>
        <end position="129"/>
    </location>
</feature>
<dbReference type="AlphaFoldDB" id="A0A1Z1MN83"/>
<gene>
    <name evidence="2" type="primary">ConsOrf4</name>
</gene>
<keyword evidence="1" id="KW-1133">Transmembrane helix</keyword>
<feature type="transmembrane region" description="Helical" evidence="1">
    <location>
        <begin position="141"/>
        <end position="159"/>
    </location>
</feature>
<feature type="transmembrane region" description="Helical" evidence="1">
    <location>
        <begin position="77"/>
        <end position="96"/>
    </location>
</feature>
<keyword evidence="2" id="KW-0934">Plastid</keyword>
<accession>A0A1Z1MN83</accession>
<feature type="transmembrane region" description="Helical" evidence="1">
    <location>
        <begin position="47"/>
        <end position="65"/>
    </location>
</feature>
<dbReference type="GeneID" id="33360502"/>
<dbReference type="RefSeq" id="YP_009398035.1">
    <property type="nucleotide sequence ID" value="NC_035290.1"/>
</dbReference>